<reference evidence="8 9" key="1">
    <citation type="submission" date="2020-03" db="EMBL/GenBank/DDBJ databases">
        <title>Metabolic flexibility allows generalist bacteria to become dominant in a frequently disturbed ecosystem.</title>
        <authorList>
            <person name="Chen Y.-J."/>
            <person name="Leung P.M."/>
            <person name="Bay S.K."/>
            <person name="Hugenholtz P."/>
            <person name="Kessler A.J."/>
            <person name="Shelley G."/>
            <person name="Waite D.W."/>
            <person name="Cook P.L."/>
            <person name="Greening C."/>
        </authorList>
    </citation>
    <scope>NUCLEOTIDE SEQUENCE [LARGE SCALE GENOMIC DNA]</scope>
    <source>
        <strain evidence="8">SS_bin_28</strain>
    </source>
</reference>
<dbReference type="Gene3D" id="3.40.50.800">
    <property type="entry name" value="Anticodon-binding domain"/>
    <property type="match status" value="1"/>
</dbReference>
<dbReference type="InterPro" id="IPR041715">
    <property type="entry name" value="HisRS-like_core"/>
</dbReference>
<dbReference type="InterPro" id="IPR045864">
    <property type="entry name" value="aa-tRNA-synth_II/BPL/LPL"/>
</dbReference>
<comment type="subunit">
    <text evidence="5">Homodimer.</text>
</comment>
<evidence type="ECO:0000256" key="2">
    <source>
        <dbReference type="ARBA" id="ARBA00022741"/>
    </source>
</evidence>
<dbReference type="InterPro" id="IPR004154">
    <property type="entry name" value="Anticodon-bd"/>
</dbReference>
<dbReference type="InterPro" id="IPR036621">
    <property type="entry name" value="Anticodon-bd_dom_sf"/>
</dbReference>
<organism evidence="8 9">
    <name type="scientific">Eiseniibacteriota bacterium</name>
    <dbReference type="NCBI Taxonomy" id="2212470"/>
    <lineage>
        <taxon>Bacteria</taxon>
        <taxon>Candidatus Eiseniibacteriota</taxon>
    </lineage>
</organism>
<dbReference type="Proteomes" id="UP000547674">
    <property type="component" value="Unassembled WGS sequence"/>
</dbReference>
<dbReference type="GO" id="GO:0005524">
    <property type="term" value="F:ATP binding"/>
    <property type="evidence" value="ECO:0007669"/>
    <property type="project" value="UniProtKB-UniRule"/>
</dbReference>
<dbReference type="Pfam" id="PF03129">
    <property type="entry name" value="HGTP_anticodon"/>
    <property type="match status" value="1"/>
</dbReference>
<gene>
    <name evidence="5" type="primary">hisS</name>
    <name evidence="8" type="ORF">HKN21_10545</name>
</gene>
<name>A0A7Y2EAA6_UNCEI</name>
<dbReference type="SUPFAM" id="SSF52954">
    <property type="entry name" value="Class II aaRS ABD-related"/>
    <property type="match status" value="1"/>
</dbReference>
<dbReference type="PROSITE" id="PS50862">
    <property type="entry name" value="AA_TRNA_LIGASE_II"/>
    <property type="match status" value="1"/>
</dbReference>
<evidence type="ECO:0000259" key="7">
    <source>
        <dbReference type="PROSITE" id="PS50862"/>
    </source>
</evidence>
<dbReference type="SUPFAM" id="SSF55681">
    <property type="entry name" value="Class II aaRS and biotin synthetases"/>
    <property type="match status" value="1"/>
</dbReference>
<keyword evidence="5" id="KW-0648">Protein biosynthesis</keyword>
<dbReference type="NCBIfam" id="TIGR00442">
    <property type="entry name" value="hisS"/>
    <property type="match status" value="1"/>
</dbReference>
<dbReference type="PIRSF" id="PIRSF001549">
    <property type="entry name" value="His-tRNA_synth"/>
    <property type="match status" value="1"/>
</dbReference>
<dbReference type="InterPro" id="IPR015807">
    <property type="entry name" value="His-tRNA-ligase"/>
</dbReference>
<dbReference type="PANTHER" id="PTHR43707">
    <property type="entry name" value="HISTIDYL-TRNA SYNTHETASE"/>
    <property type="match status" value="1"/>
</dbReference>
<feature type="binding site" evidence="6">
    <location>
        <position position="257"/>
    </location>
    <ligand>
        <name>L-histidine</name>
        <dbReference type="ChEBI" id="CHEBI:57595"/>
    </ligand>
</feature>
<dbReference type="EC" id="6.1.1.21" evidence="5"/>
<dbReference type="GO" id="GO:0006427">
    <property type="term" value="P:histidyl-tRNA aminoacylation"/>
    <property type="evidence" value="ECO:0007669"/>
    <property type="project" value="UniProtKB-UniRule"/>
</dbReference>
<feature type="domain" description="Aminoacyl-transfer RNA synthetases class-II family profile" evidence="7">
    <location>
        <begin position="23"/>
        <end position="322"/>
    </location>
</feature>
<dbReference type="GO" id="GO:0004821">
    <property type="term" value="F:histidine-tRNA ligase activity"/>
    <property type="evidence" value="ECO:0007669"/>
    <property type="project" value="UniProtKB-UniRule"/>
</dbReference>
<keyword evidence="3 5" id="KW-0030">Aminoacyl-tRNA synthetase</keyword>
<keyword evidence="5" id="KW-0067">ATP-binding</keyword>
<evidence type="ECO:0000256" key="3">
    <source>
        <dbReference type="ARBA" id="ARBA00023146"/>
    </source>
</evidence>
<feature type="binding site" evidence="6">
    <location>
        <begin position="261"/>
        <end position="262"/>
    </location>
    <ligand>
        <name>L-histidine</name>
        <dbReference type="ChEBI" id="CHEBI:57595"/>
    </ligand>
</feature>
<evidence type="ECO:0000313" key="8">
    <source>
        <dbReference type="EMBL" id="NNF07187.1"/>
    </source>
</evidence>
<protein>
    <recommendedName>
        <fullName evidence="5">Histidine--tRNA ligase</fullName>
        <ecNumber evidence="5">6.1.1.21</ecNumber>
    </recommendedName>
    <alternativeName>
        <fullName evidence="5">Histidyl-tRNA synthetase</fullName>
        <shortName evidence="5">HisRS</shortName>
    </alternativeName>
</protein>
<feature type="binding site" evidence="6">
    <location>
        <position position="112"/>
    </location>
    <ligand>
        <name>L-histidine</name>
        <dbReference type="ChEBI" id="CHEBI:57595"/>
    </ligand>
</feature>
<dbReference type="PANTHER" id="PTHR43707:SF1">
    <property type="entry name" value="HISTIDINE--TRNA LIGASE, MITOCHONDRIAL-RELATED"/>
    <property type="match status" value="1"/>
</dbReference>
<evidence type="ECO:0000256" key="5">
    <source>
        <dbReference type="HAMAP-Rule" id="MF_00127"/>
    </source>
</evidence>
<dbReference type="GO" id="GO:0005737">
    <property type="term" value="C:cytoplasm"/>
    <property type="evidence" value="ECO:0007669"/>
    <property type="project" value="UniProtKB-SubCell"/>
</dbReference>
<evidence type="ECO:0000256" key="6">
    <source>
        <dbReference type="PIRSR" id="PIRSR001549-1"/>
    </source>
</evidence>
<evidence type="ECO:0000256" key="1">
    <source>
        <dbReference type="ARBA" id="ARBA00008226"/>
    </source>
</evidence>
<dbReference type="Gene3D" id="3.30.930.10">
    <property type="entry name" value="Bira Bifunctional Protein, Domain 2"/>
    <property type="match status" value="1"/>
</dbReference>
<keyword evidence="2 5" id="KW-0547">Nucleotide-binding</keyword>
<keyword evidence="5 8" id="KW-0436">Ligase</keyword>
<dbReference type="InterPro" id="IPR004516">
    <property type="entry name" value="HisRS/HisZ"/>
</dbReference>
<dbReference type="InterPro" id="IPR006195">
    <property type="entry name" value="aa-tRNA-synth_II"/>
</dbReference>
<feature type="binding site" evidence="6">
    <location>
        <begin position="81"/>
        <end position="83"/>
    </location>
    <ligand>
        <name>L-histidine</name>
        <dbReference type="ChEBI" id="CHEBI:57595"/>
    </ligand>
</feature>
<proteinExistence type="inferred from homology"/>
<evidence type="ECO:0000313" key="9">
    <source>
        <dbReference type="Proteomes" id="UP000547674"/>
    </source>
</evidence>
<dbReference type="CDD" id="cd00773">
    <property type="entry name" value="HisRS-like_core"/>
    <property type="match status" value="1"/>
</dbReference>
<evidence type="ECO:0000256" key="4">
    <source>
        <dbReference type="ARBA" id="ARBA00047639"/>
    </source>
</evidence>
<comment type="caution">
    <text evidence="8">The sequence shown here is derived from an EMBL/GenBank/DDBJ whole genome shotgun (WGS) entry which is preliminary data.</text>
</comment>
<comment type="similarity">
    <text evidence="1 5">Belongs to the class-II aminoacyl-tRNA synthetase family.</text>
</comment>
<dbReference type="EMBL" id="JABDJR010000424">
    <property type="protein sequence ID" value="NNF07187.1"/>
    <property type="molecule type" value="Genomic_DNA"/>
</dbReference>
<keyword evidence="5" id="KW-0963">Cytoplasm</keyword>
<feature type="binding site" evidence="6">
    <location>
        <position position="130"/>
    </location>
    <ligand>
        <name>L-histidine</name>
        <dbReference type="ChEBI" id="CHEBI:57595"/>
    </ligand>
</feature>
<sequence length="425" mass="47257">MSVKAPRGTQDILPKNSAAWAWVEDEARSLFTRFGFAEIRTPIFESTELFTRGVGEATDIVQKEMYTFADRKGRSLTLRPEGTASVARSFMEHHLAQTANPVKVFYMGPMFRYERPQAGRYRQHQQIGAEVLGASGPTADFEMIAMLVQFFENLGFRGLKVLLNSVGDRECRPDYSEALRDYVKGREADLSEDMRRQLNMNPLRMLDSKDPKAKALVEGMPSIQDFLNEDCKEHQRRLLDLLDEAGIAYELDAKLVRGLDYYTKTVFEVQHGGLGAQSAIGGGGRYDNLVEEVGGASTPAVGFSTGVERILMALEADKVALPEQAKPEVSIVVAGAEAERKTGAMLALRLRKQFRVDIDVLDRGLGSQMKAANKKQAQLALILGEEELKTRTWTLKDLDSGTQFSVEDKDLESFISKQLSSGETP</sequence>
<comment type="subcellular location">
    <subcellularLocation>
        <location evidence="5">Cytoplasm</location>
    </subcellularLocation>
</comment>
<comment type="catalytic activity">
    <reaction evidence="4 5">
        <text>tRNA(His) + L-histidine + ATP = L-histidyl-tRNA(His) + AMP + diphosphate + H(+)</text>
        <dbReference type="Rhea" id="RHEA:17313"/>
        <dbReference type="Rhea" id="RHEA-COMP:9665"/>
        <dbReference type="Rhea" id="RHEA-COMP:9689"/>
        <dbReference type="ChEBI" id="CHEBI:15378"/>
        <dbReference type="ChEBI" id="CHEBI:30616"/>
        <dbReference type="ChEBI" id="CHEBI:33019"/>
        <dbReference type="ChEBI" id="CHEBI:57595"/>
        <dbReference type="ChEBI" id="CHEBI:78442"/>
        <dbReference type="ChEBI" id="CHEBI:78527"/>
        <dbReference type="ChEBI" id="CHEBI:456215"/>
        <dbReference type="EC" id="6.1.1.21"/>
    </reaction>
</comment>
<dbReference type="AlphaFoldDB" id="A0A7Y2EAA6"/>
<dbReference type="HAMAP" id="MF_00127">
    <property type="entry name" value="His_tRNA_synth"/>
    <property type="match status" value="1"/>
</dbReference>
<feature type="binding site" evidence="6">
    <location>
        <position position="126"/>
    </location>
    <ligand>
        <name>L-histidine</name>
        <dbReference type="ChEBI" id="CHEBI:57595"/>
    </ligand>
</feature>
<accession>A0A7Y2EAA6</accession>
<dbReference type="Pfam" id="PF13393">
    <property type="entry name" value="tRNA-synt_His"/>
    <property type="match status" value="1"/>
</dbReference>